<dbReference type="AlphaFoldDB" id="A0A1V8TSW4"/>
<evidence type="ECO:0000313" key="2">
    <source>
        <dbReference type="EMBL" id="OQO14381.1"/>
    </source>
</evidence>
<gene>
    <name evidence="2" type="ORF">B0A48_01257</name>
</gene>
<organism evidence="2 3">
    <name type="scientific">Cryoendolithus antarcticus</name>
    <dbReference type="NCBI Taxonomy" id="1507870"/>
    <lineage>
        <taxon>Eukaryota</taxon>
        <taxon>Fungi</taxon>
        <taxon>Dikarya</taxon>
        <taxon>Ascomycota</taxon>
        <taxon>Pezizomycotina</taxon>
        <taxon>Dothideomycetes</taxon>
        <taxon>Dothideomycetidae</taxon>
        <taxon>Cladosporiales</taxon>
        <taxon>Cladosporiaceae</taxon>
        <taxon>Cryoendolithus</taxon>
    </lineage>
</organism>
<protein>
    <submittedName>
        <fullName evidence="2">Uncharacterized protein</fullName>
    </submittedName>
</protein>
<proteinExistence type="predicted"/>
<dbReference type="Proteomes" id="UP000192596">
    <property type="component" value="Unassembled WGS sequence"/>
</dbReference>
<evidence type="ECO:0000313" key="3">
    <source>
        <dbReference type="Proteomes" id="UP000192596"/>
    </source>
</evidence>
<feature type="region of interest" description="Disordered" evidence="1">
    <location>
        <begin position="56"/>
        <end position="78"/>
    </location>
</feature>
<sequence>MSSAKQERAEAAAAVLEEVEKMAKKADDLAKWAAQELASARAEALSAARQVSGVQAKENNEAPTSCGQIANAPGQSKPTHVVQRTAAKEVSATTELLEAILECEAVYMRQLFVLRRVSKQFAGTIAGSISLQKKMFLLPDNEDPFLNPLLEDCAQYLKCFNRLGCNYCPEIGRHPTP</sequence>
<feature type="compositionally biased region" description="Polar residues" evidence="1">
    <location>
        <begin position="61"/>
        <end position="78"/>
    </location>
</feature>
<name>A0A1V8TSW4_9PEZI</name>
<reference evidence="3" key="1">
    <citation type="submission" date="2017-03" db="EMBL/GenBank/DDBJ databases">
        <title>Genomes of endolithic fungi from Antarctica.</title>
        <authorList>
            <person name="Coleine C."/>
            <person name="Masonjones S."/>
            <person name="Stajich J.E."/>
        </authorList>
    </citation>
    <scope>NUCLEOTIDE SEQUENCE [LARGE SCALE GENOMIC DNA]</scope>
    <source>
        <strain evidence="3">CCFEE 5527</strain>
    </source>
</reference>
<dbReference type="EMBL" id="NAJO01000002">
    <property type="protein sequence ID" value="OQO14381.1"/>
    <property type="molecule type" value="Genomic_DNA"/>
</dbReference>
<dbReference type="InParanoid" id="A0A1V8TSW4"/>
<accession>A0A1V8TSW4</accession>
<comment type="caution">
    <text evidence="2">The sequence shown here is derived from an EMBL/GenBank/DDBJ whole genome shotgun (WGS) entry which is preliminary data.</text>
</comment>
<evidence type="ECO:0000256" key="1">
    <source>
        <dbReference type="SAM" id="MobiDB-lite"/>
    </source>
</evidence>
<keyword evidence="3" id="KW-1185">Reference proteome</keyword>